<accession>A0A8H4K4S7</accession>
<gene>
    <name evidence="2" type="ORF">FACUT_1318</name>
</gene>
<dbReference type="OrthoDB" id="5084694at2759"/>
<dbReference type="EMBL" id="JAADJF010000029">
    <property type="protein sequence ID" value="KAF4443501.1"/>
    <property type="molecule type" value="Genomic_DNA"/>
</dbReference>
<feature type="compositionally biased region" description="Basic and acidic residues" evidence="1">
    <location>
        <begin position="141"/>
        <end position="156"/>
    </location>
</feature>
<protein>
    <submittedName>
        <fullName evidence="2">Uncharacterized protein</fullName>
    </submittedName>
</protein>
<comment type="caution">
    <text evidence="2">The sequence shown here is derived from an EMBL/GenBank/DDBJ whole genome shotgun (WGS) entry which is preliminary data.</text>
</comment>
<organism evidence="2 3">
    <name type="scientific">Fusarium acutatum</name>
    <dbReference type="NCBI Taxonomy" id="78861"/>
    <lineage>
        <taxon>Eukaryota</taxon>
        <taxon>Fungi</taxon>
        <taxon>Dikarya</taxon>
        <taxon>Ascomycota</taxon>
        <taxon>Pezizomycotina</taxon>
        <taxon>Sordariomycetes</taxon>
        <taxon>Hypocreomycetidae</taxon>
        <taxon>Hypocreales</taxon>
        <taxon>Nectriaceae</taxon>
        <taxon>Fusarium</taxon>
        <taxon>Fusarium fujikuroi species complex</taxon>
    </lineage>
</organism>
<feature type="region of interest" description="Disordered" evidence="1">
    <location>
        <begin position="141"/>
        <end position="176"/>
    </location>
</feature>
<evidence type="ECO:0000313" key="2">
    <source>
        <dbReference type="EMBL" id="KAF4443501.1"/>
    </source>
</evidence>
<reference evidence="2 3" key="1">
    <citation type="submission" date="2020-01" db="EMBL/GenBank/DDBJ databases">
        <title>Identification and distribution of gene clusters putatively required for synthesis of sphingolipid metabolism inhibitors in phylogenetically diverse species of the filamentous fungus Fusarium.</title>
        <authorList>
            <person name="Kim H.-S."/>
            <person name="Busman M."/>
            <person name="Brown D.W."/>
            <person name="Divon H."/>
            <person name="Uhlig S."/>
            <person name="Proctor R.H."/>
        </authorList>
    </citation>
    <scope>NUCLEOTIDE SEQUENCE [LARGE SCALE GENOMIC DNA]</scope>
    <source>
        <strain evidence="2 3">NRRL 13308</strain>
    </source>
</reference>
<sequence length="238" mass="26508">MRRVLGPKAQDEWLNMSMMIGWCLYRAQAGEFTGLQRPWNATEVEAAGRLIAWGVPPYVLPALLGLPLGEARAGDEEELYRWCKDEWGLLGHQYDPLQEGRFHNDGLSANNRYRNTEGPYSLQENVLGPFGAAIVSGRHGDFGPVRVDDRPQEERSSQAGNSRKRPRETEEDTPEDLCGIGAIFNFGNREQSNCNHGLGEVFTFGSREQRNHTQGEESGSVGNGTEKPYEVEEGGIDP</sequence>
<proteinExistence type="predicted"/>
<dbReference type="Proteomes" id="UP000536711">
    <property type="component" value="Unassembled WGS sequence"/>
</dbReference>
<evidence type="ECO:0000256" key="1">
    <source>
        <dbReference type="SAM" id="MobiDB-lite"/>
    </source>
</evidence>
<dbReference type="AlphaFoldDB" id="A0A8H4K4S7"/>
<keyword evidence="3" id="KW-1185">Reference proteome</keyword>
<name>A0A8H4K4S7_9HYPO</name>
<feature type="region of interest" description="Disordered" evidence="1">
    <location>
        <begin position="205"/>
        <end position="238"/>
    </location>
</feature>
<evidence type="ECO:0000313" key="3">
    <source>
        <dbReference type="Proteomes" id="UP000536711"/>
    </source>
</evidence>